<protein>
    <submittedName>
        <fullName evidence="1">Uncharacterized protein</fullName>
    </submittedName>
</protein>
<dbReference type="AlphaFoldDB" id="A0AAU9LID7"/>
<dbReference type="Proteomes" id="UP001157418">
    <property type="component" value="Unassembled WGS sequence"/>
</dbReference>
<reference evidence="1 2" key="1">
    <citation type="submission" date="2022-01" db="EMBL/GenBank/DDBJ databases">
        <authorList>
            <person name="Xiong W."/>
            <person name="Schranz E."/>
        </authorList>
    </citation>
    <scope>NUCLEOTIDE SEQUENCE [LARGE SCALE GENOMIC DNA]</scope>
</reference>
<evidence type="ECO:0000313" key="1">
    <source>
        <dbReference type="EMBL" id="CAH1415733.1"/>
    </source>
</evidence>
<gene>
    <name evidence="1" type="ORF">LVIROSA_LOCUS3557</name>
</gene>
<proteinExistence type="predicted"/>
<name>A0AAU9LID7_9ASTR</name>
<sequence length="123" mass="14051">MINPTTTLGEKPSKDNAASFFRADSSLDDDHLHNYIGDDFFVEIVAPVVPPSLLGDGSEFDQEKEFLTLTRKDYMSLNRKLNMLVQHGEYFSSSTFTKMIFGHEAIVKQLLYKNAKLIRKMRS</sequence>
<comment type="caution">
    <text evidence="1">The sequence shown here is derived from an EMBL/GenBank/DDBJ whole genome shotgun (WGS) entry which is preliminary data.</text>
</comment>
<accession>A0AAU9LID7</accession>
<dbReference type="EMBL" id="CAKMRJ010000002">
    <property type="protein sequence ID" value="CAH1415733.1"/>
    <property type="molecule type" value="Genomic_DNA"/>
</dbReference>
<keyword evidence="2" id="KW-1185">Reference proteome</keyword>
<evidence type="ECO:0000313" key="2">
    <source>
        <dbReference type="Proteomes" id="UP001157418"/>
    </source>
</evidence>
<organism evidence="1 2">
    <name type="scientific">Lactuca virosa</name>
    <dbReference type="NCBI Taxonomy" id="75947"/>
    <lineage>
        <taxon>Eukaryota</taxon>
        <taxon>Viridiplantae</taxon>
        <taxon>Streptophyta</taxon>
        <taxon>Embryophyta</taxon>
        <taxon>Tracheophyta</taxon>
        <taxon>Spermatophyta</taxon>
        <taxon>Magnoliopsida</taxon>
        <taxon>eudicotyledons</taxon>
        <taxon>Gunneridae</taxon>
        <taxon>Pentapetalae</taxon>
        <taxon>asterids</taxon>
        <taxon>campanulids</taxon>
        <taxon>Asterales</taxon>
        <taxon>Asteraceae</taxon>
        <taxon>Cichorioideae</taxon>
        <taxon>Cichorieae</taxon>
        <taxon>Lactucinae</taxon>
        <taxon>Lactuca</taxon>
    </lineage>
</organism>